<feature type="compositionally biased region" description="Basic and acidic residues" evidence="1">
    <location>
        <begin position="78"/>
        <end position="100"/>
    </location>
</feature>
<feature type="non-terminal residue" evidence="2">
    <location>
        <position position="1"/>
    </location>
</feature>
<name>A0A0F8YK40_9ZZZZ</name>
<gene>
    <name evidence="2" type="ORF">LCGC14_3145050</name>
</gene>
<proteinExistence type="predicted"/>
<accession>A0A0F8YK40</accession>
<dbReference type="EMBL" id="LAZR01069061">
    <property type="protein sequence ID" value="KKK48441.1"/>
    <property type="molecule type" value="Genomic_DNA"/>
</dbReference>
<protein>
    <submittedName>
        <fullName evidence="2">Uncharacterized protein</fullName>
    </submittedName>
</protein>
<evidence type="ECO:0000256" key="1">
    <source>
        <dbReference type="SAM" id="MobiDB-lite"/>
    </source>
</evidence>
<dbReference type="AlphaFoldDB" id="A0A0F8YK40"/>
<sequence>AMTGSRTATHTLMRWSEYTNRQQSWCRKRGRAMARSELRPSPEEFCEALTEAWKRVDREACDLLAYMLCLSDSDQDVNDMKQDRPPNVSDERTTMKGERS</sequence>
<organism evidence="2">
    <name type="scientific">marine sediment metagenome</name>
    <dbReference type="NCBI Taxonomy" id="412755"/>
    <lineage>
        <taxon>unclassified sequences</taxon>
        <taxon>metagenomes</taxon>
        <taxon>ecological metagenomes</taxon>
    </lineage>
</organism>
<reference evidence="2" key="1">
    <citation type="journal article" date="2015" name="Nature">
        <title>Complex archaea that bridge the gap between prokaryotes and eukaryotes.</title>
        <authorList>
            <person name="Spang A."/>
            <person name="Saw J.H."/>
            <person name="Jorgensen S.L."/>
            <person name="Zaremba-Niedzwiedzka K."/>
            <person name="Martijn J."/>
            <person name="Lind A.E."/>
            <person name="van Eijk R."/>
            <person name="Schleper C."/>
            <person name="Guy L."/>
            <person name="Ettema T.J."/>
        </authorList>
    </citation>
    <scope>NUCLEOTIDE SEQUENCE</scope>
</reference>
<comment type="caution">
    <text evidence="2">The sequence shown here is derived from an EMBL/GenBank/DDBJ whole genome shotgun (WGS) entry which is preliminary data.</text>
</comment>
<feature type="region of interest" description="Disordered" evidence="1">
    <location>
        <begin position="75"/>
        <end position="100"/>
    </location>
</feature>
<evidence type="ECO:0000313" key="2">
    <source>
        <dbReference type="EMBL" id="KKK48441.1"/>
    </source>
</evidence>